<sequence>MLGRSILNSTTSCDNRMFVYEISGLRQSDQTMLNNASIRKSSNTLIPIPFSRMNEFMQRINRLGGQIVAIHSSLEAATQGNSEAAE</sequence>
<evidence type="ECO:0000259" key="7">
    <source>
        <dbReference type="PROSITE" id="PS51441"/>
    </source>
</evidence>
<keyword evidence="3 6" id="KW-0605">Phycobilisome</keyword>
<evidence type="ECO:0000256" key="6">
    <source>
        <dbReference type="PROSITE-ProRule" id="PRU00771"/>
    </source>
</evidence>
<evidence type="ECO:0000313" key="9">
    <source>
        <dbReference type="Proteomes" id="UP000625316"/>
    </source>
</evidence>
<proteinExistence type="predicted"/>
<reference evidence="8" key="1">
    <citation type="submission" date="2020-10" db="EMBL/GenBank/DDBJ databases">
        <authorList>
            <person name="Castelo-Branco R."/>
            <person name="Eusebio N."/>
            <person name="Adriana R."/>
            <person name="Vieira A."/>
            <person name="Brugerolle De Fraissinette N."/>
            <person name="Rezende De Castro R."/>
            <person name="Schneider M.P."/>
            <person name="Vasconcelos V."/>
            <person name="Leao P.N."/>
        </authorList>
    </citation>
    <scope>NUCLEOTIDE SEQUENCE</scope>
    <source>
        <strain evidence="8">LEGE 11480</strain>
    </source>
</reference>
<dbReference type="EMBL" id="JADEXQ010000012">
    <property type="protein sequence ID" value="MBE9029194.1"/>
    <property type="molecule type" value="Genomic_DNA"/>
</dbReference>
<evidence type="ECO:0000313" key="8">
    <source>
        <dbReference type="EMBL" id="MBE9029194.1"/>
    </source>
</evidence>
<keyword evidence="2" id="KW-0042">Antenna complex</keyword>
<name>A0A928Z257_9CYAN</name>
<evidence type="ECO:0000256" key="1">
    <source>
        <dbReference type="ARBA" id="ARBA00004445"/>
    </source>
</evidence>
<dbReference type="RefSeq" id="WP_264324015.1">
    <property type="nucleotide sequence ID" value="NZ_JADEXQ010000012.1"/>
</dbReference>
<keyword evidence="5" id="KW-0472">Membrane</keyword>
<evidence type="ECO:0000256" key="2">
    <source>
        <dbReference type="ARBA" id="ARBA00022549"/>
    </source>
</evidence>
<evidence type="ECO:0000256" key="5">
    <source>
        <dbReference type="ARBA" id="ARBA00023136"/>
    </source>
</evidence>
<keyword evidence="4" id="KW-0793">Thylakoid</keyword>
<comment type="caution">
    <text evidence="8">The sequence shown here is derived from an EMBL/GenBank/DDBJ whole genome shotgun (WGS) entry which is preliminary data.</text>
</comment>
<dbReference type="GO" id="GO:0031676">
    <property type="term" value="C:plasma membrane-derived thylakoid membrane"/>
    <property type="evidence" value="ECO:0007669"/>
    <property type="project" value="UniProtKB-SubCell"/>
</dbReference>
<dbReference type="AlphaFoldDB" id="A0A928Z257"/>
<evidence type="ECO:0000256" key="4">
    <source>
        <dbReference type="ARBA" id="ARBA00023078"/>
    </source>
</evidence>
<dbReference type="InterPro" id="IPR008213">
    <property type="entry name" value="CpcD-like_dom"/>
</dbReference>
<dbReference type="PROSITE" id="PS51441">
    <property type="entry name" value="CPCD_LIKE"/>
    <property type="match status" value="1"/>
</dbReference>
<evidence type="ECO:0000256" key="3">
    <source>
        <dbReference type="ARBA" id="ARBA00022738"/>
    </source>
</evidence>
<organism evidence="8 9">
    <name type="scientific">Romeriopsis navalis LEGE 11480</name>
    <dbReference type="NCBI Taxonomy" id="2777977"/>
    <lineage>
        <taxon>Bacteria</taxon>
        <taxon>Bacillati</taxon>
        <taxon>Cyanobacteriota</taxon>
        <taxon>Cyanophyceae</taxon>
        <taxon>Leptolyngbyales</taxon>
        <taxon>Leptolyngbyaceae</taxon>
        <taxon>Romeriopsis</taxon>
        <taxon>Romeriopsis navalis</taxon>
    </lineage>
</organism>
<dbReference type="SMART" id="SM01094">
    <property type="entry name" value="CpcD"/>
    <property type="match status" value="1"/>
</dbReference>
<feature type="domain" description="CpcD-like" evidence="7">
    <location>
        <begin position="15"/>
        <end position="73"/>
    </location>
</feature>
<dbReference type="Proteomes" id="UP000625316">
    <property type="component" value="Unassembled WGS sequence"/>
</dbReference>
<dbReference type="Pfam" id="PF01383">
    <property type="entry name" value="CpcD"/>
    <property type="match status" value="1"/>
</dbReference>
<gene>
    <name evidence="8" type="ORF">IQ266_05385</name>
</gene>
<protein>
    <submittedName>
        <fullName evidence="8">Phycobilisome linker polypeptide</fullName>
    </submittedName>
</protein>
<keyword evidence="9" id="KW-1185">Reference proteome</keyword>
<dbReference type="GO" id="GO:0030089">
    <property type="term" value="C:phycobilisome"/>
    <property type="evidence" value="ECO:0007669"/>
    <property type="project" value="UniProtKB-UniRule"/>
</dbReference>
<accession>A0A928Z257</accession>
<comment type="subcellular location">
    <subcellularLocation>
        <location evidence="1">Cellular thylakoid membrane</location>
        <topology evidence="1">Peripheral membrane protein</topology>
        <orientation evidence="1">Cytoplasmic side</orientation>
    </subcellularLocation>
</comment>